<evidence type="ECO:0000313" key="3">
    <source>
        <dbReference type="EMBL" id="CAH2051127.1"/>
    </source>
</evidence>
<dbReference type="NCBIfam" id="TIGR00756">
    <property type="entry name" value="PPR"/>
    <property type="match status" value="2"/>
</dbReference>
<dbReference type="EMBL" id="OU466859">
    <property type="protein sequence ID" value="CAH2051127.1"/>
    <property type="molecule type" value="Genomic_DNA"/>
</dbReference>
<comment type="similarity">
    <text evidence="1">Belongs to the PPR family. P subfamily.</text>
</comment>
<protein>
    <recommendedName>
        <fullName evidence="5">Pentatricopeptide repeat-containing protein</fullName>
    </recommendedName>
</protein>
<organism evidence="3 4">
    <name type="scientific">Thlaspi arvense</name>
    <name type="common">Field penny-cress</name>
    <dbReference type="NCBI Taxonomy" id="13288"/>
    <lineage>
        <taxon>Eukaryota</taxon>
        <taxon>Viridiplantae</taxon>
        <taxon>Streptophyta</taxon>
        <taxon>Embryophyta</taxon>
        <taxon>Tracheophyta</taxon>
        <taxon>Spermatophyta</taxon>
        <taxon>Magnoliopsida</taxon>
        <taxon>eudicotyledons</taxon>
        <taxon>Gunneridae</taxon>
        <taxon>Pentapetalae</taxon>
        <taxon>rosids</taxon>
        <taxon>malvids</taxon>
        <taxon>Brassicales</taxon>
        <taxon>Brassicaceae</taxon>
        <taxon>Thlaspideae</taxon>
        <taxon>Thlaspi</taxon>
    </lineage>
</organism>
<feature type="non-terminal residue" evidence="3">
    <location>
        <position position="501"/>
    </location>
</feature>
<evidence type="ECO:0000256" key="1">
    <source>
        <dbReference type="ARBA" id="ARBA00007626"/>
    </source>
</evidence>
<dbReference type="GO" id="GO:0005739">
    <property type="term" value="C:mitochondrion"/>
    <property type="evidence" value="ECO:0007669"/>
    <property type="project" value="TreeGrafter"/>
</dbReference>
<dbReference type="Pfam" id="PF13041">
    <property type="entry name" value="PPR_2"/>
    <property type="match status" value="1"/>
</dbReference>
<proteinExistence type="inferred from homology"/>
<dbReference type="AlphaFoldDB" id="A0AAU9RXB9"/>
<dbReference type="Proteomes" id="UP000836841">
    <property type="component" value="Chromosome 3"/>
</dbReference>
<reference evidence="3 4" key="1">
    <citation type="submission" date="2022-03" db="EMBL/GenBank/DDBJ databases">
        <authorList>
            <person name="Nunn A."/>
            <person name="Chopra R."/>
            <person name="Nunn A."/>
            <person name="Contreras Garrido A."/>
        </authorList>
    </citation>
    <scope>NUCLEOTIDE SEQUENCE [LARGE SCALE GENOMIC DNA]</scope>
</reference>
<dbReference type="PANTHER" id="PTHR45717:SF10">
    <property type="entry name" value="OS10G0501000 PROTEIN"/>
    <property type="match status" value="1"/>
</dbReference>
<gene>
    <name evidence="3" type="ORF">TAV2_LOCUS10233</name>
</gene>
<dbReference type="Gene3D" id="1.25.40.10">
    <property type="entry name" value="Tetratricopeptide repeat domain"/>
    <property type="match status" value="2"/>
</dbReference>
<evidence type="ECO:0000256" key="2">
    <source>
        <dbReference type="ARBA" id="ARBA00022737"/>
    </source>
</evidence>
<sequence length="501" mass="57222">YSASPTCSSENRDGQSMKHLLGRLLVRAKPNRILSSFLYHSSRRGGRTVTSPLDPYDTLQRRVARAGDPSASIVRVLDGWLDQGNLVKTSELHSIIKMLRKFSRFSHALQISDWISEHRVDDISEGDVAIRLDLIAKVCGMGEAEKFFERIPAERRNYHLYGALLNCYASKKVLHKAEQLFDKMRELGFLRGCLPYNVMLNLYIRSGKYSMVEKLLREMEDLDVKPDIFTVNTRLHAYSVVSDVEAMEKFLTSCEADTALQLDWRTYADAANAYIKAGSTDKALEMLRKSEHLLNPQKRKQAYEVLISFYGAAGIKEEVYRLWSLYKELDGFYNTGYISVISALFKVQDIEGVDKIMGEWEAGHSLFDVRIPLLLVTGYCKNGMMEKAEEVAKMVVKETSTWERLALGYKMAGEMEKAVERWKKAIEVSQPGWRPHQVVLMSCVDYLEGQRDMEGLRNVLRLLSERGHVSYDQLLYDMNGAGLGWKIVDAMGRSRVLRMES</sequence>
<keyword evidence="4" id="KW-1185">Reference proteome</keyword>
<evidence type="ECO:0000313" key="4">
    <source>
        <dbReference type="Proteomes" id="UP000836841"/>
    </source>
</evidence>
<dbReference type="SUPFAM" id="SSF81901">
    <property type="entry name" value="HCP-like"/>
    <property type="match status" value="1"/>
</dbReference>
<keyword evidence="2" id="KW-0677">Repeat</keyword>
<dbReference type="Pfam" id="PF01535">
    <property type="entry name" value="PPR"/>
    <property type="match status" value="2"/>
</dbReference>
<dbReference type="PANTHER" id="PTHR45717">
    <property type="entry name" value="OS12G0527900 PROTEIN"/>
    <property type="match status" value="1"/>
</dbReference>
<name>A0AAU9RXB9_THLAR</name>
<dbReference type="InterPro" id="IPR011990">
    <property type="entry name" value="TPR-like_helical_dom_sf"/>
</dbReference>
<dbReference type="InterPro" id="IPR002885">
    <property type="entry name" value="PPR_rpt"/>
</dbReference>
<dbReference type="GO" id="GO:0003729">
    <property type="term" value="F:mRNA binding"/>
    <property type="evidence" value="ECO:0007669"/>
    <property type="project" value="UniProtKB-ARBA"/>
</dbReference>
<accession>A0AAU9RXB9</accession>
<evidence type="ECO:0008006" key="5">
    <source>
        <dbReference type="Google" id="ProtNLM"/>
    </source>
</evidence>